<protein>
    <submittedName>
        <fullName evidence="1">Uncharacterized protein</fullName>
    </submittedName>
</protein>
<accession>C7PZA8</accession>
<reference evidence="1 2" key="1">
    <citation type="journal article" date="2009" name="Stand. Genomic Sci.">
        <title>Complete genome sequence of Catenulispora acidiphila type strain (ID 139908).</title>
        <authorList>
            <person name="Copeland A."/>
            <person name="Lapidus A."/>
            <person name="Glavina Del Rio T."/>
            <person name="Nolan M."/>
            <person name="Lucas S."/>
            <person name="Chen F."/>
            <person name="Tice H."/>
            <person name="Cheng J.F."/>
            <person name="Bruce D."/>
            <person name="Goodwin L."/>
            <person name="Pitluck S."/>
            <person name="Mikhailova N."/>
            <person name="Pati A."/>
            <person name="Ivanova N."/>
            <person name="Mavromatis K."/>
            <person name="Chen A."/>
            <person name="Palaniappan K."/>
            <person name="Chain P."/>
            <person name="Land M."/>
            <person name="Hauser L."/>
            <person name="Chang Y.J."/>
            <person name="Jeffries C.D."/>
            <person name="Chertkov O."/>
            <person name="Brettin T."/>
            <person name="Detter J.C."/>
            <person name="Han C."/>
            <person name="Ali Z."/>
            <person name="Tindall B.J."/>
            <person name="Goker M."/>
            <person name="Bristow J."/>
            <person name="Eisen J.A."/>
            <person name="Markowitz V."/>
            <person name="Hugenholtz P."/>
            <person name="Kyrpides N.C."/>
            <person name="Klenk H.P."/>
        </authorList>
    </citation>
    <scope>NUCLEOTIDE SEQUENCE [LARGE SCALE GENOMIC DNA]</scope>
    <source>
        <strain evidence="2">DSM 44928 / JCM 14897 / NBRC 102108 / NRRL B-24433 / ID139908</strain>
    </source>
</reference>
<dbReference type="HOGENOM" id="CLU_2328614_0_0_11"/>
<gene>
    <name evidence="1" type="ordered locus">Caci_2649</name>
</gene>
<dbReference type="InParanoid" id="C7PZA8"/>
<name>C7PZA8_CATAD</name>
<dbReference type="Proteomes" id="UP000000851">
    <property type="component" value="Chromosome"/>
</dbReference>
<dbReference type="KEGG" id="cai:Caci_2649"/>
<organism evidence="1 2">
    <name type="scientific">Catenulispora acidiphila (strain DSM 44928 / JCM 14897 / NBRC 102108 / NRRL B-24433 / ID139908)</name>
    <dbReference type="NCBI Taxonomy" id="479433"/>
    <lineage>
        <taxon>Bacteria</taxon>
        <taxon>Bacillati</taxon>
        <taxon>Actinomycetota</taxon>
        <taxon>Actinomycetes</taxon>
        <taxon>Catenulisporales</taxon>
        <taxon>Catenulisporaceae</taxon>
        <taxon>Catenulispora</taxon>
    </lineage>
</organism>
<sequence>MCGTPTDNGGVGRPRIYCSPACRQRAYRARTWQGTPRQSGARKRRAAKLACALMGKAACVQVLLTEPESEPVLADFSASDLTHAALDYARELLVVLER</sequence>
<proteinExistence type="predicted"/>
<keyword evidence="2" id="KW-1185">Reference proteome</keyword>
<evidence type="ECO:0000313" key="2">
    <source>
        <dbReference type="Proteomes" id="UP000000851"/>
    </source>
</evidence>
<dbReference type="AlphaFoldDB" id="C7PZA8"/>
<dbReference type="EMBL" id="CP001700">
    <property type="protein sequence ID" value="ACU71565.1"/>
    <property type="molecule type" value="Genomic_DNA"/>
</dbReference>
<evidence type="ECO:0000313" key="1">
    <source>
        <dbReference type="EMBL" id="ACU71565.1"/>
    </source>
</evidence>